<evidence type="ECO:0000313" key="2">
    <source>
        <dbReference type="EMBL" id="QZD95268.1"/>
    </source>
</evidence>
<keyword evidence="1" id="KW-0472">Membrane</keyword>
<organism evidence="2 3">
    <name type="scientific">Qipengyuania gelatinilytica</name>
    <dbReference type="NCBI Taxonomy" id="2867231"/>
    <lineage>
        <taxon>Bacteria</taxon>
        <taxon>Pseudomonadati</taxon>
        <taxon>Pseudomonadota</taxon>
        <taxon>Alphaproteobacteria</taxon>
        <taxon>Sphingomonadales</taxon>
        <taxon>Erythrobacteraceae</taxon>
        <taxon>Qipengyuania</taxon>
    </lineage>
</organism>
<reference evidence="2 3" key="1">
    <citation type="submission" date="2021-08" db="EMBL/GenBank/DDBJ databases">
        <title>Comparative Genomics Analysis of the Genus Qipengyuania Reveals Extensive Genetic Diversity and Metabolic Versatility, Including the Description of Fifteen Novel Species.</title>
        <authorList>
            <person name="Liu Y."/>
        </authorList>
    </citation>
    <scope>NUCLEOTIDE SEQUENCE [LARGE SCALE GENOMIC DNA]</scope>
    <source>
        <strain evidence="2 3">1NDH1</strain>
    </source>
</reference>
<gene>
    <name evidence="2" type="ORF">K3136_00625</name>
</gene>
<dbReference type="RefSeq" id="WP_221431008.1">
    <property type="nucleotide sequence ID" value="NZ_CP081294.1"/>
</dbReference>
<proteinExistence type="predicted"/>
<evidence type="ECO:0000313" key="3">
    <source>
        <dbReference type="Proteomes" id="UP000824321"/>
    </source>
</evidence>
<feature type="transmembrane region" description="Helical" evidence="1">
    <location>
        <begin position="86"/>
        <end position="106"/>
    </location>
</feature>
<name>A0ABX9A7N1_9SPHN</name>
<protein>
    <submittedName>
        <fullName evidence="2">Uncharacterized protein</fullName>
    </submittedName>
</protein>
<sequence length="109" mass="11725">MIASTDPVAAGEDRAPIKLKVFRVVLGIAIPAPLLFLSWLGWAINNTYFRDSYDEAAYLRTAALYCAPLVLAGGLVAFVKLNSLKAGRVALVAGAILLAVISVYFWSRP</sequence>
<keyword evidence="3" id="KW-1185">Reference proteome</keyword>
<dbReference type="EMBL" id="CP081294">
    <property type="protein sequence ID" value="QZD95268.1"/>
    <property type="molecule type" value="Genomic_DNA"/>
</dbReference>
<dbReference type="Proteomes" id="UP000824321">
    <property type="component" value="Chromosome"/>
</dbReference>
<keyword evidence="1" id="KW-0812">Transmembrane</keyword>
<evidence type="ECO:0000256" key="1">
    <source>
        <dbReference type="SAM" id="Phobius"/>
    </source>
</evidence>
<feature type="transmembrane region" description="Helical" evidence="1">
    <location>
        <begin position="62"/>
        <end position="79"/>
    </location>
</feature>
<feature type="transmembrane region" description="Helical" evidence="1">
    <location>
        <begin position="21"/>
        <end position="42"/>
    </location>
</feature>
<keyword evidence="1" id="KW-1133">Transmembrane helix</keyword>
<accession>A0ABX9A7N1</accession>